<feature type="chain" id="PRO_5010806314" evidence="1">
    <location>
        <begin position="30"/>
        <end position="83"/>
    </location>
</feature>
<evidence type="ECO:0000313" key="2">
    <source>
        <dbReference type="EMBL" id="ONM06686.1"/>
    </source>
</evidence>
<evidence type="ECO:0000256" key="1">
    <source>
        <dbReference type="SAM" id="SignalP"/>
    </source>
</evidence>
<gene>
    <name evidence="2" type="ORF">ZEAMMB73_Zm00001d033051</name>
</gene>
<dbReference type="EMBL" id="CM007647">
    <property type="protein sequence ID" value="ONM06686.1"/>
    <property type="molecule type" value="Genomic_DNA"/>
</dbReference>
<protein>
    <submittedName>
        <fullName evidence="2">Uncharacterized protein</fullName>
    </submittedName>
</protein>
<sequence>MQCGALLTRAAVARLYLVVLNVDTHRCWAPDYYTNYAQFRRISLTGECSAGSRFDLALDDIAEGKVTVQEAINPFSEWVIGAD</sequence>
<feature type="signal peptide" evidence="1">
    <location>
        <begin position="1"/>
        <end position="29"/>
    </location>
</feature>
<dbReference type="AlphaFoldDB" id="A0A1D6KW28"/>
<keyword evidence="1" id="KW-0732">Signal</keyword>
<accession>A0A1D6KW28</accession>
<proteinExistence type="predicted"/>
<dbReference type="InParanoid" id="A0A1D6KW28"/>
<name>A0A1D6KW28_MAIZE</name>
<reference evidence="2" key="1">
    <citation type="submission" date="2015-12" db="EMBL/GenBank/DDBJ databases">
        <title>Update maize B73 reference genome by single molecule sequencing technologies.</title>
        <authorList>
            <consortium name="Maize Genome Sequencing Project"/>
            <person name="Ware D."/>
        </authorList>
    </citation>
    <scope>NUCLEOTIDE SEQUENCE [LARGE SCALE GENOMIC DNA]</scope>
    <source>
        <tissue evidence="2">Seedling</tissue>
    </source>
</reference>
<dbReference type="EMBL" id="CM007647">
    <property type="protein sequence ID" value="ONM06683.1"/>
    <property type="molecule type" value="Genomic_DNA"/>
</dbReference>
<organism evidence="2">
    <name type="scientific">Zea mays</name>
    <name type="common">Maize</name>
    <dbReference type="NCBI Taxonomy" id="4577"/>
    <lineage>
        <taxon>Eukaryota</taxon>
        <taxon>Viridiplantae</taxon>
        <taxon>Streptophyta</taxon>
        <taxon>Embryophyta</taxon>
        <taxon>Tracheophyta</taxon>
        <taxon>Spermatophyta</taxon>
        <taxon>Magnoliopsida</taxon>
        <taxon>Liliopsida</taxon>
        <taxon>Poales</taxon>
        <taxon>Poaceae</taxon>
        <taxon>PACMAD clade</taxon>
        <taxon>Panicoideae</taxon>
        <taxon>Andropogonodae</taxon>
        <taxon>Andropogoneae</taxon>
        <taxon>Tripsacinae</taxon>
        <taxon>Zea</taxon>
    </lineage>
</organism>